<keyword evidence="3" id="KW-1185">Reference proteome</keyword>
<feature type="compositionally biased region" description="Polar residues" evidence="1">
    <location>
        <begin position="73"/>
        <end position="82"/>
    </location>
</feature>
<dbReference type="AlphaFoldDB" id="A0A4V5NFN4"/>
<evidence type="ECO:0000256" key="1">
    <source>
        <dbReference type="SAM" id="MobiDB-lite"/>
    </source>
</evidence>
<feature type="compositionally biased region" description="Basic and acidic residues" evidence="1">
    <location>
        <begin position="1"/>
        <end position="36"/>
    </location>
</feature>
<evidence type="ECO:0000313" key="3">
    <source>
        <dbReference type="Proteomes" id="UP000308768"/>
    </source>
</evidence>
<reference evidence="2 3" key="1">
    <citation type="submission" date="2017-03" db="EMBL/GenBank/DDBJ databases">
        <title>Genomes of endolithic fungi from Antarctica.</title>
        <authorList>
            <person name="Coleine C."/>
            <person name="Masonjones S."/>
            <person name="Stajich J.E."/>
        </authorList>
    </citation>
    <scope>NUCLEOTIDE SEQUENCE [LARGE SCALE GENOMIC DNA]</scope>
    <source>
        <strain evidence="2 3">CCFEE 5187</strain>
    </source>
</reference>
<sequence length="162" mass="18612">ALRDRARLEEKRAKATQKEQDKRAKQAERGQRDRHKEAARRKATMNPEIEIREQRRVMSDLSHASDKDDDSHTPSNSSTSAQPEKKKRDKKFCMLPPKDAAGNRDPTWIRVFMEGVDEVGAHCGLFFVSETYERLMGDVGARIEEWIREDMSVRAVEEAAGE</sequence>
<organism evidence="2 3">
    <name type="scientific">Cryomyces minteri</name>
    <dbReference type="NCBI Taxonomy" id="331657"/>
    <lineage>
        <taxon>Eukaryota</taxon>
        <taxon>Fungi</taxon>
        <taxon>Dikarya</taxon>
        <taxon>Ascomycota</taxon>
        <taxon>Pezizomycotina</taxon>
        <taxon>Dothideomycetes</taxon>
        <taxon>Dothideomycetes incertae sedis</taxon>
        <taxon>Cryomyces</taxon>
    </lineage>
</organism>
<name>A0A4V5NFN4_9PEZI</name>
<proteinExistence type="predicted"/>
<feature type="region of interest" description="Disordered" evidence="1">
    <location>
        <begin position="1"/>
        <end position="104"/>
    </location>
</feature>
<protein>
    <submittedName>
        <fullName evidence="2">Uncharacterized protein</fullName>
    </submittedName>
</protein>
<accession>A0A4V5NFN4</accession>
<dbReference type="EMBL" id="NAJN01001406">
    <property type="protein sequence ID" value="TKA63409.1"/>
    <property type="molecule type" value="Genomic_DNA"/>
</dbReference>
<dbReference type="Proteomes" id="UP000308768">
    <property type="component" value="Unassembled WGS sequence"/>
</dbReference>
<feature type="non-terminal residue" evidence="2">
    <location>
        <position position="1"/>
    </location>
</feature>
<dbReference type="STRING" id="331657.A0A4V5NFN4"/>
<dbReference type="OrthoDB" id="3248508at2759"/>
<dbReference type="PANTHER" id="PTHR47842:SF3">
    <property type="entry name" value="DUF676 DOMAIN-CONTAINING PROTEIN"/>
    <property type="match status" value="1"/>
</dbReference>
<dbReference type="PANTHER" id="PTHR47842">
    <property type="entry name" value="EXPRESSED PROTEIN"/>
    <property type="match status" value="1"/>
</dbReference>
<comment type="caution">
    <text evidence="2">The sequence shown here is derived from an EMBL/GenBank/DDBJ whole genome shotgun (WGS) entry which is preliminary data.</text>
</comment>
<evidence type="ECO:0000313" key="2">
    <source>
        <dbReference type="EMBL" id="TKA63409.1"/>
    </source>
</evidence>
<feature type="compositionally biased region" description="Basic and acidic residues" evidence="1">
    <location>
        <begin position="49"/>
        <end position="72"/>
    </location>
</feature>
<gene>
    <name evidence="2" type="ORF">B0A49_10414</name>
</gene>